<dbReference type="OrthoDB" id="6784899at2759"/>
<feature type="compositionally biased region" description="Low complexity" evidence="2">
    <location>
        <begin position="476"/>
        <end position="491"/>
    </location>
</feature>
<protein>
    <submittedName>
        <fullName evidence="3">Uncharacterized protein</fullName>
    </submittedName>
</protein>
<proteinExistence type="predicted"/>
<keyword evidence="1" id="KW-0175">Coiled coil</keyword>
<feature type="region of interest" description="Disordered" evidence="2">
    <location>
        <begin position="1133"/>
        <end position="1175"/>
    </location>
</feature>
<feature type="compositionally biased region" description="Basic residues" evidence="2">
    <location>
        <begin position="494"/>
        <end position="504"/>
    </location>
</feature>
<evidence type="ECO:0000313" key="3">
    <source>
        <dbReference type="EMBL" id="CAG9767701.1"/>
    </source>
</evidence>
<feature type="compositionally biased region" description="Polar residues" evidence="2">
    <location>
        <begin position="456"/>
        <end position="473"/>
    </location>
</feature>
<keyword evidence="4" id="KW-1185">Reference proteome</keyword>
<feature type="coiled-coil region" evidence="1">
    <location>
        <begin position="899"/>
        <end position="926"/>
    </location>
</feature>
<evidence type="ECO:0000256" key="2">
    <source>
        <dbReference type="SAM" id="MobiDB-lite"/>
    </source>
</evidence>
<reference evidence="3" key="1">
    <citation type="submission" date="2022-01" db="EMBL/GenBank/DDBJ databases">
        <authorList>
            <person name="King R."/>
        </authorList>
    </citation>
    <scope>NUCLEOTIDE SEQUENCE</scope>
</reference>
<evidence type="ECO:0000313" key="4">
    <source>
        <dbReference type="Proteomes" id="UP001152799"/>
    </source>
</evidence>
<sequence>MPQQYILINRPVIGTKRKINDISQGGPPNPIRSEGSMSPYISGLVTKGLMCTKHGDSIHSCHKLEAAVSLMEYQKTVHDNLISINNNISDMLKETSSGIDVICQKVRMCLLDANSVSTIKRHSSKQLMRICEENLDKVEDIEEETIAEIVEEGNCDEDDEIGTTGTQTRNSAVKGLWSITSKLGLSQKCTAENFQKSMQEVAKLNNYEDFLSSMVNDVDEGINRDYMKYKKKHKSKVNGNTSDKILNYSSSKSRNSRSMYQMGTIKKKDKINTLQNNELTGMEEDFNENQDTRTRRQTAPSTINEKIQKLQNALKIHAAKKKVDISLADITFPCGEVYRKRAFTDLNKRMIMQIQANDSLICFQKLMDKNNKFMQKMKNGKPSSEMSFIRSPLQQILKNEQFQRQNQRNTNLAKMYQDSLWFKNKIREEKRSKKESRSKKKVEIKSSKNEKYLHKTVQSVSNVQAKSHSGMRNSSKHSTSSVASVNTSSAAKIPKSHSKMRNSAKRSTSSVASVNSSVAKIPTKYQVSITNNQPLSEPERCKMHWMRSKYAQMSKKRLQYMDILEDITDKDILPLKSEYPRRDEAVSREKPKEKIESVKNSYLYKLLHATENEKVWTDLLKPNTNENCSKTEFLERATNTSRGKDKLRRSLSKYIFADIDQIRRNQVYTVMPVQIYYDNSRIAAGPARKSQLVPQKLPPLPMKEMKGDIRLAEWCLENKKPKPMKIVYDPILRKIENDIKIVSARQQESKRMTQKLSSTASWSPKYFNQLFTTSSHQSSGFKTKKVDSLDKALKKPQPKIVPNQICKAAKNMERRSRKRNVASTEQSSVKLDVEKKIQKEVEIQSLKLRNVQERKIWENKYGKSVGQKLLNFVEKQPAAYEIPVPKYALPKTIKDPIRQREMLEKLQELKQKNDSIQNNIVKAIQVIENKMIDVLCKPAESIDAFEKMEKEITQVLSLMKTCKEGSQQEALPQIGEPYSDVTQLSEDLFKRLDKILEESGNAEKSSNRKSKRKMKAIGSQKSSGSDMQSVCFGSLSPSGIEKFKVTAISPKRSNQSSIIPRPKIIMPTVTTDEEFETIQSKLRELKNDLGLQGMLDIEESKPEKQFEQKTMPITETVINIAFVEHKHAGDNMKEYSEAESPLPSIDDGRSEKCMSENFKESTESLPANDPDEKYSSPCVSASIQEVGCGNQQSLNNDMQQLDSQEVAEDEKNPMEAFVDQSEQYYTPITSPLGGIRDTEAIQQIEPHNIDSELPEPMEEFNGLASSADRDCFYDNVNKVIARVESVYNQLAQFEEVSLDGLQNPEQKVPNIPVFHDPPKIEDFEADSFLTPFMHAVKDLRKSVTESPKSTPSSPRLYRSPSYFNVLSFLETLSDLDERVVEIRAARVHHYAYSCRNSTVFRQAIIQNQCVKSTSTIQNEGKKMPKKISCLKSPSSIKAVSTDQSKGVETKVVKKISSCLKKPPSPPSETITASKSKQKVSFSLQKEEKATQAVECLVPKLSSQESFSSLIIINNKKDEQVSAALDALECKSVDKMSLSYDDDSFKSNFEFNDEISPKPGPILQNSLETAENDTSKEKCKDNIHNDYKQTDKAEENFDYQTQIINGKFNETSILQAKKYLARNAYFIKQDGIDKIFENIRLESILKQMLKDSSLVEPLKDSIDTKLSEDTIEKTQKIRIMHQKSEILTDNKNEKCWERETFLKGVYICVYLFMFTALKLNLNLECSVD</sequence>
<feature type="region of interest" description="Disordered" evidence="2">
    <location>
        <begin position="429"/>
        <end position="515"/>
    </location>
</feature>
<name>A0A9N9QQ63_9CUCU</name>
<feature type="region of interest" description="Disordered" evidence="2">
    <location>
        <begin position="1000"/>
        <end position="1024"/>
    </location>
</feature>
<dbReference type="EMBL" id="OU892280">
    <property type="protein sequence ID" value="CAG9767701.1"/>
    <property type="molecule type" value="Genomic_DNA"/>
</dbReference>
<feature type="compositionally biased region" description="Basic and acidic residues" evidence="2">
    <location>
        <begin position="1146"/>
        <end position="1162"/>
    </location>
</feature>
<evidence type="ECO:0000256" key="1">
    <source>
        <dbReference type="SAM" id="Coils"/>
    </source>
</evidence>
<accession>A0A9N9QQ63</accession>
<feature type="compositionally biased region" description="Basic and acidic residues" evidence="2">
    <location>
        <begin position="441"/>
        <end position="453"/>
    </location>
</feature>
<organism evidence="3 4">
    <name type="scientific">Ceutorhynchus assimilis</name>
    <name type="common">cabbage seed weevil</name>
    <dbReference type="NCBI Taxonomy" id="467358"/>
    <lineage>
        <taxon>Eukaryota</taxon>
        <taxon>Metazoa</taxon>
        <taxon>Ecdysozoa</taxon>
        <taxon>Arthropoda</taxon>
        <taxon>Hexapoda</taxon>
        <taxon>Insecta</taxon>
        <taxon>Pterygota</taxon>
        <taxon>Neoptera</taxon>
        <taxon>Endopterygota</taxon>
        <taxon>Coleoptera</taxon>
        <taxon>Polyphaga</taxon>
        <taxon>Cucujiformia</taxon>
        <taxon>Curculionidae</taxon>
        <taxon>Ceutorhynchinae</taxon>
        <taxon>Ceutorhynchus</taxon>
    </lineage>
</organism>
<gene>
    <name evidence="3" type="ORF">CEUTPL_LOCUS8260</name>
</gene>
<dbReference type="Proteomes" id="UP001152799">
    <property type="component" value="Chromosome 4"/>
</dbReference>